<evidence type="ECO:0000313" key="1">
    <source>
        <dbReference type="EMBL" id="EFO92747.1"/>
    </source>
</evidence>
<gene>
    <name evidence="1" type="ORF">CRE_20539</name>
</gene>
<accession>E3NCC5</accession>
<organism evidence="2">
    <name type="scientific">Caenorhabditis remanei</name>
    <name type="common">Caenorhabditis vulgaris</name>
    <dbReference type="NCBI Taxonomy" id="31234"/>
    <lineage>
        <taxon>Eukaryota</taxon>
        <taxon>Metazoa</taxon>
        <taxon>Ecdysozoa</taxon>
        <taxon>Nematoda</taxon>
        <taxon>Chromadorea</taxon>
        <taxon>Rhabditida</taxon>
        <taxon>Rhabditina</taxon>
        <taxon>Rhabditomorpha</taxon>
        <taxon>Rhabditoidea</taxon>
        <taxon>Rhabditidae</taxon>
        <taxon>Peloderinae</taxon>
        <taxon>Caenorhabditis</taxon>
    </lineage>
</organism>
<dbReference type="HOGENOM" id="CLU_2544759_0_0_1"/>
<protein>
    <submittedName>
        <fullName evidence="1">Uncharacterized protein</fullName>
    </submittedName>
</protein>
<reference evidence="1" key="1">
    <citation type="submission" date="2007-07" db="EMBL/GenBank/DDBJ databases">
        <title>PCAP assembly of the Caenorhabditis remanei genome.</title>
        <authorList>
            <consortium name="The Caenorhabditis remanei Sequencing Consortium"/>
            <person name="Wilson R.K."/>
        </authorList>
    </citation>
    <scope>NUCLEOTIDE SEQUENCE [LARGE SCALE GENOMIC DNA]</scope>
    <source>
        <strain evidence="1">PB4641</strain>
    </source>
</reference>
<evidence type="ECO:0000313" key="2">
    <source>
        <dbReference type="Proteomes" id="UP000008281"/>
    </source>
</evidence>
<dbReference type="KEGG" id="crq:GCK72_012584"/>
<dbReference type="EMBL" id="DS268595">
    <property type="protein sequence ID" value="EFO92747.1"/>
    <property type="molecule type" value="Genomic_DNA"/>
</dbReference>
<sequence>MKIFLIVCVLLCMAGITNCIPTSRRDYCETEKDCPISSKCIEGECKNVNGFDNVGNRNSMFVCALACPPGHYCTHYTNGCVPF</sequence>
<proteinExistence type="predicted"/>
<dbReference type="Proteomes" id="UP000008281">
    <property type="component" value="Unassembled WGS sequence"/>
</dbReference>
<dbReference type="CTD" id="9811407"/>
<name>E3NCC5_CAERE</name>
<dbReference type="GeneID" id="9811407"/>
<dbReference type="AlphaFoldDB" id="E3NCC5"/>
<keyword evidence="2" id="KW-1185">Reference proteome</keyword>
<dbReference type="RefSeq" id="XP_003093949.2">
    <property type="nucleotide sequence ID" value="XM_003093901.2"/>
</dbReference>